<feature type="domain" description="PocR" evidence="2">
    <location>
        <begin position="25"/>
        <end position="186"/>
    </location>
</feature>
<dbReference type="STRING" id="1465756.BIV18_08420"/>
<evidence type="ECO:0000313" key="3">
    <source>
        <dbReference type="EMBL" id="OLR65790.1"/>
    </source>
</evidence>
<protein>
    <recommendedName>
        <fullName evidence="2">PocR domain-containing protein</fullName>
    </recommendedName>
</protein>
<feature type="coiled-coil region" evidence="1">
    <location>
        <begin position="194"/>
        <end position="228"/>
    </location>
</feature>
<reference evidence="3 4" key="1">
    <citation type="journal article" date="2016" name="Appl. Environ. Microbiol.">
        <title>Function and Phylogeny of Bacterial Butyryl Coenzyme A:Acetate Transferases and Their Diversity in the Proximal Colon of Swine.</title>
        <authorList>
            <person name="Trachsel J."/>
            <person name="Bayles D.O."/>
            <person name="Looft T."/>
            <person name="Levine U.Y."/>
            <person name="Allen H.K."/>
        </authorList>
    </citation>
    <scope>NUCLEOTIDE SEQUENCE [LARGE SCALE GENOMIC DNA]</scope>
    <source>
        <strain evidence="3 4">35-6-1</strain>
    </source>
</reference>
<evidence type="ECO:0000259" key="2">
    <source>
        <dbReference type="Pfam" id="PF10114"/>
    </source>
</evidence>
<dbReference type="AlphaFoldDB" id="A0A1U7M292"/>
<accession>A0A1U7M292</accession>
<keyword evidence="1" id="KW-0175">Coiled coil</keyword>
<organism evidence="3 4">
    <name type="scientific">Peptoniphilus porci</name>
    <dbReference type="NCBI Taxonomy" id="2652280"/>
    <lineage>
        <taxon>Bacteria</taxon>
        <taxon>Bacillati</taxon>
        <taxon>Bacillota</taxon>
        <taxon>Tissierellia</taxon>
        <taxon>Tissierellales</taxon>
        <taxon>Peptoniphilaceae</taxon>
        <taxon>Peptoniphilus</taxon>
    </lineage>
</organism>
<gene>
    <name evidence="3" type="ORF">BIV18_08420</name>
</gene>
<name>A0A1U7M292_9FIRM</name>
<dbReference type="SUPFAM" id="SSF55874">
    <property type="entry name" value="ATPase domain of HSP90 chaperone/DNA topoisomerase II/histidine kinase"/>
    <property type="match status" value="1"/>
</dbReference>
<keyword evidence="4" id="KW-1185">Reference proteome</keyword>
<dbReference type="Pfam" id="PF10114">
    <property type="entry name" value="PocR"/>
    <property type="match status" value="1"/>
</dbReference>
<evidence type="ECO:0000313" key="4">
    <source>
        <dbReference type="Proteomes" id="UP000187166"/>
    </source>
</evidence>
<dbReference type="Proteomes" id="UP000187166">
    <property type="component" value="Unassembled WGS sequence"/>
</dbReference>
<dbReference type="InterPro" id="IPR036890">
    <property type="entry name" value="HATPase_C_sf"/>
</dbReference>
<comment type="caution">
    <text evidence="3">The sequence shown here is derived from an EMBL/GenBank/DDBJ whole genome shotgun (WGS) entry which is preliminary data.</text>
</comment>
<dbReference type="EMBL" id="MJIH01000001">
    <property type="protein sequence ID" value="OLR65790.1"/>
    <property type="molecule type" value="Genomic_DNA"/>
</dbReference>
<dbReference type="InterPro" id="IPR018771">
    <property type="entry name" value="PocR_dom"/>
</dbReference>
<sequence>MNIPNIKINEKYTNGKNAEDLYSIFGKEYLEQIQRVISDVTGLAFVTIDYKGQPLTEMTNFSKRCKYIRQTPMHKKICELSDASGAIRAAVSKKTSIYFCPFKLLEVAIPIIINDKYLGAFIGGQAICSDPPEKILRMQDQLLLEEIDFSKLDFFDEDADAKKYTYREFESTVKLVELIISELVKREAISSYHEKENKSKIKALEEKLAQVEEKNLELKKKISSINNTVNLLFLNNMMESISNLALIEEAEITSKYSEHFRKFVMNFIDVESNSANFIYKTLIEYFKMKEIQYRDRLKYEISIEDDVRETKMPFKSLITYVIIMSYLGLNFNEDDYEIKVHLKKDSEYFIAIIEDNGLGISEDSFERFKSTHIVSTEIEDINKYLRQMEEDSLNIFSGDLQIKIEENSKNTKIFMKYRLNS</sequence>
<proteinExistence type="predicted"/>
<evidence type="ECO:0000256" key="1">
    <source>
        <dbReference type="SAM" id="Coils"/>
    </source>
</evidence>